<dbReference type="GO" id="GO:0003677">
    <property type="term" value="F:DNA binding"/>
    <property type="evidence" value="ECO:0007669"/>
    <property type="project" value="InterPro"/>
</dbReference>
<dbReference type="InterPro" id="IPR001387">
    <property type="entry name" value="Cro/C1-type_HTH"/>
</dbReference>
<comment type="caution">
    <text evidence="1">The sequence shown here is derived from an EMBL/GenBank/DDBJ whole genome shotgun (WGS) entry which is preliminary data.</text>
</comment>
<protein>
    <submittedName>
        <fullName evidence="1">Uncharacterized protein</fullName>
    </submittedName>
</protein>
<organism evidence="1 2">
    <name type="scientific">Solemya velesiana gill symbiont</name>
    <dbReference type="NCBI Taxonomy" id="1918948"/>
    <lineage>
        <taxon>Bacteria</taxon>
        <taxon>Pseudomonadati</taxon>
        <taxon>Pseudomonadota</taxon>
        <taxon>Gammaproteobacteria</taxon>
        <taxon>sulfur-oxidizing symbionts</taxon>
    </lineage>
</organism>
<evidence type="ECO:0000313" key="2">
    <source>
        <dbReference type="Proteomes" id="UP000190896"/>
    </source>
</evidence>
<dbReference type="RefSeq" id="WP_078485847.1">
    <property type="nucleotide sequence ID" value="NZ_MPRJ01000008.1"/>
</dbReference>
<proteinExistence type="predicted"/>
<dbReference type="OrthoDB" id="9791537at2"/>
<keyword evidence="2" id="KW-1185">Reference proteome</keyword>
<reference evidence="1 2" key="1">
    <citation type="submission" date="2016-11" db="EMBL/GenBank/DDBJ databases">
        <title>Mixed transmission modes and dynamic genome evolution in an obligate animal-bacterial symbiosis.</title>
        <authorList>
            <person name="Russell S.L."/>
            <person name="Corbett-Detig R.B."/>
            <person name="Cavanaugh C.M."/>
        </authorList>
    </citation>
    <scope>NUCLEOTIDE SEQUENCE [LARGE SCALE GENOMIC DNA]</scope>
    <source>
        <strain evidence="1">Se-Cadez</strain>
    </source>
</reference>
<dbReference type="CDD" id="cd00093">
    <property type="entry name" value="HTH_XRE"/>
    <property type="match status" value="1"/>
</dbReference>
<sequence>MNTLQERLRFIMKRDGLTYRQVSRYAEASEQAVYKWLKTGKMSEKSARAISEQCMIDRIWLLCGITRIDPGLLYELVTLSSSNSMILDLTEFRMMAVGERCAALAGAEPDQLVDVVYPENISDVSTVQLRKTFQLASIFNGWAELSTKNRLVNHRVEDVVIRKTVQVMTTSDVGHTYALCAVNEDVADGTENTIDSLSIALKPNAVRDLKAINYLQKWYGNDARLQPMASQVWM</sequence>
<dbReference type="InterPro" id="IPR010982">
    <property type="entry name" value="Lambda_DNA-bd_dom_sf"/>
</dbReference>
<evidence type="ECO:0000313" key="1">
    <source>
        <dbReference type="EMBL" id="OOZ37514.1"/>
    </source>
</evidence>
<gene>
    <name evidence="1" type="ORF">BOW51_01930</name>
</gene>
<dbReference type="EMBL" id="MPRJ01000008">
    <property type="protein sequence ID" value="OOZ37514.1"/>
    <property type="molecule type" value="Genomic_DNA"/>
</dbReference>
<dbReference type="Proteomes" id="UP000190896">
    <property type="component" value="Unassembled WGS sequence"/>
</dbReference>
<dbReference type="Gene3D" id="1.10.260.40">
    <property type="entry name" value="lambda repressor-like DNA-binding domains"/>
    <property type="match status" value="1"/>
</dbReference>
<accession>A0A1T2KXH8</accession>
<dbReference type="AlphaFoldDB" id="A0A1T2KXH8"/>
<name>A0A1T2KXH8_9GAMM</name>